<dbReference type="Gene3D" id="3.30.1460.10">
    <property type="match status" value="1"/>
</dbReference>
<dbReference type="EMBL" id="DSUT01000014">
    <property type="protein sequence ID" value="HGK27502.1"/>
    <property type="molecule type" value="Genomic_DNA"/>
</dbReference>
<dbReference type="Pfam" id="PF22551">
    <property type="entry name" value="TY-Chap1"/>
    <property type="match status" value="1"/>
</dbReference>
<comment type="caution">
    <text evidence="2">The sequence shown here is derived from an EMBL/GenBank/DDBJ whole genome shotgun (WGS) entry which is preliminary data.</text>
</comment>
<dbReference type="SUPFAM" id="SSF69635">
    <property type="entry name" value="Type III secretory system chaperone-like"/>
    <property type="match status" value="1"/>
</dbReference>
<name>A0A7C4GG03_UNCW3</name>
<gene>
    <name evidence="2" type="ORF">ENS41_00910</name>
</gene>
<dbReference type="AlphaFoldDB" id="A0A7C4GG03"/>
<reference evidence="2" key="1">
    <citation type="journal article" date="2020" name="mSystems">
        <title>Genome- and Community-Level Interaction Insights into Carbon Utilization and Element Cycling Functions of Hydrothermarchaeota in Hydrothermal Sediment.</title>
        <authorList>
            <person name="Zhou Z."/>
            <person name="Liu Y."/>
            <person name="Xu W."/>
            <person name="Pan J."/>
            <person name="Luo Z.H."/>
            <person name="Li M."/>
        </authorList>
    </citation>
    <scope>NUCLEOTIDE SEQUENCE [LARGE SCALE GENOMIC DNA]</scope>
    <source>
        <strain evidence="2">SpSt-488</strain>
    </source>
</reference>
<feature type="domain" description="TY-Chap central" evidence="1">
    <location>
        <begin position="18"/>
        <end position="144"/>
    </location>
</feature>
<sequence>MEFETQAQKKVYEKIAPWMRELFGQFATAHESAPVFGVVFGSTIAHVAVFPWGDDDATITTRAWVVTGTELTPDFMKFLLLQNDKMRFGAFLVDSDGDVFFEHTIVGSTCDKEELKASVLAVAATADRYDDEIVQRWGGQRMLDRMKSP</sequence>
<organism evidence="2">
    <name type="scientific">candidate division WOR-3 bacterium</name>
    <dbReference type="NCBI Taxonomy" id="2052148"/>
    <lineage>
        <taxon>Bacteria</taxon>
        <taxon>Bacteria division WOR-3</taxon>
    </lineage>
</organism>
<dbReference type="InterPro" id="IPR054343">
    <property type="entry name" value="TY-Chap_M"/>
</dbReference>
<evidence type="ECO:0000259" key="1">
    <source>
        <dbReference type="Pfam" id="PF22551"/>
    </source>
</evidence>
<accession>A0A7C4GG03</accession>
<proteinExistence type="predicted"/>
<protein>
    <submittedName>
        <fullName evidence="2">YbjN domain-containing protein</fullName>
    </submittedName>
</protein>
<evidence type="ECO:0000313" key="2">
    <source>
        <dbReference type="EMBL" id="HGK27502.1"/>
    </source>
</evidence>